<organism evidence="1 2">
    <name type="scientific">Corymbia citriodora subsp. variegata</name>
    <dbReference type="NCBI Taxonomy" id="360336"/>
    <lineage>
        <taxon>Eukaryota</taxon>
        <taxon>Viridiplantae</taxon>
        <taxon>Streptophyta</taxon>
        <taxon>Embryophyta</taxon>
        <taxon>Tracheophyta</taxon>
        <taxon>Spermatophyta</taxon>
        <taxon>Magnoliopsida</taxon>
        <taxon>eudicotyledons</taxon>
        <taxon>Gunneridae</taxon>
        <taxon>Pentapetalae</taxon>
        <taxon>rosids</taxon>
        <taxon>malvids</taxon>
        <taxon>Myrtales</taxon>
        <taxon>Myrtaceae</taxon>
        <taxon>Myrtoideae</taxon>
        <taxon>Eucalypteae</taxon>
        <taxon>Corymbia</taxon>
    </lineage>
</organism>
<reference evidence="1" key="1">
    <citation type="submission" date="2020-05" db="EMBL/GenBank/DDBJ databases">
        <title>WGS assembly of Corymbia citriodora subspecies variegata.</title>
        <authorList>
            <person name="Barry K."/>
            <person name="Hundley H."/>
            <person name="Shu S."/>
            <person name="Jenkins J."/>
            <person name="Grimwood J."/>
            <person name="Baten A."/>
        </authorList>
    </citation>
    <scope>NUCLEOTIDE SEQUENCE</scope>
    <source>
        <strain evidence="1">CV2-018</strain>
    </source>
</reference>
<evidence type="ECO:0000313" key="2">
    <source>
        <dbReference type="Proteomes" id="UP000806378"/>
    </source>
</evidence>
<comment type="caution">
    <text evidence="1">The sequence shown here is derived from an EMBL/GenBank/DDBJ whole genome shotgun (WGS) entry which is preliminary data.</text>
</comment>
<name>A0A8T0CL97_CORYI</name>
<dbReference type="EMBL" id="MU091526">
    <property type="protein sequence ID" value="KAF7846936.1"/>
    <property type="molecule type" value="Genomic_DNA"/>
</dbReference>
<dbReference type="OrthoDB" id="1745129at2759"/>
<dbReference type="AlphaFoldDB" id="A0A8T0CL97"/>
<proteinExistence type="predicted"/>
<keyword evidence="2" id="KW-1185">Reference proteome</keyword>
<sequence>MGRSLVFSANIPLKFSRELDRVSPLDHRLCQSSFPRKTRQGSLGGFLKFPSLEANQGRALRVRAVVSSDTAYPKMGAASTGPIPPGQLVEVVETAAKTGAQVVMDAVNKPRNIFYKGLTDLVTE</sequence>
<gene>
    <name evidence="1" type="ORF">BT93_L3560</name>
</gene>
<evidence type="ECO:0000313" key="1">
    <source>
        <dbReference type="EMBL" id="KAF7846936.1"/>
    </source>
</evidence>
<protein>
    <submittedName>
        <fullName evidence="1">Uncharacterized protein</fullName>
    </submittedName>
</protein>
<dbReference type="Proteomes" id="UP000806378">
    <property type="component" value="Unassembled WGS sequence"/>
</dbReference>
<dbReference type="Gramene" id="rna-gnl|WGS:JABURB|Cocit.L3560.1">
    <property type="protein sequence ID" value="cds-KAF7846936.1"/>
    <property type="gene ID" value="gene-BT93_L3560"/>
</dbReference>
<accession>A0A8T0CL97</accession>